<accession>A0A381P8Z8</accession>
<evidence type="ECO:0000313" key="1">
    <source>
        <dbReference type="EMBL" id="SUZ63422.1"/>
    </source>
</evidence>
<dbReference type="Gene3D" id="2.40.128.490">
    <property type="entry name" value="Uncharacterised protein PF14869, DUF4488"/>
    <property type="match status" value="1"/>
</dbReference>
<protein>
    <recommendedName>
        <fullName evidence="2">Membrane or secreted protein</fullName>
    </recommendedName>
</protein>
<gene>
    <name evidence="1" type="ORF">METZ01_LOCUS16276</name>
</gene>
<reference evidence="1" key="1">
    <citation type="submission" date="2018-05" db="EMBL/GenBank/DDBJ databases">
        <authorList>
            <person name="Lanie J.A."/>
            <person name="Ng W.-L."/>
            <person name="Kazmierczak K.M."/>
            <person name="Andrzejewski T.M."/>
            <person name="Davidsen T.M."/>
            <person name="Wayne K.J."/>
            <person name="Tettelin H."/>
            <person name="Glass J.I."/>
            <person name="Rusch D."/>
            <person name="Podicherti R."/>
            <person name="Tsui H.-C.T."/>
            <person name="Winkler M.E."/>
        </authorList>
    </citation>
    <scope>NUCLEOTIDE SEQUENCE</scope>
</reference>
<name>A0A381P8Z8_9ZZZZ</name>
<dbReference type="EMBL" id="UINC01000916">
    <property type="protein sequence ID" value="SUZ63422.1"/>
    <property type="molecule type" value="Genomic_DNA"/>
</dbReference>
<proteinExistence type="predicted"/>
<sequence length="219" mass="25391">MKKVLLFILLILFYSCSSINNDLSNVFEIDKTEETIERLIIDSEYLVATEFNKTSGAFVKTYGGYYEIEGDSYKVSLEFNSDFEKDSIRSIELTKNNSWRNISKPESLLQGKWVMSGRYNNGEFRTRDTKLPRKTMKVLIDGFFQWIAFNTETFRFSGSGGGEYEAVDGKYIEKIQYFSRDDSRVGAELDFNYEVKDGDWYHSGLSSKGNPINEVWTLR</sequence>
<evidence type="ECO:0008006" key="2">
    <source>
        <dbReference type="Google" id="ProtNLM"/>
    </source>
</evidence>
<organism evidence="1">
    <name type="scientific">marine metagenome</name>
    <dbReference type="NCBI Taxonomy" id="408172"/>
    <lineage>
        <taxon>unclassified sequences</taxon>
        <taxon>metagenomes</taxon>
        <taxon>ecological metagenomes</taxon>
    </lineage>
</organism>
<dbReference type="AlphaFoldDB" id="A0A381P8Z8"/>
<dbReference type="PROSITE" id="PS51257">
    <property type="entry name" value="PROKAR_LIPOPROTEIN"/>
    <property type="match status" value="1"/>
</dbReference>